<dbReference type="SMART" id="SM00228">
    <property type="entry name" value="PDZ"/>
    <property type="match status" value="1"/>
</dbReference>
<dbReference type="PANTHER" id="PTHR43343:SF3">
    <property type="entry name" value="PROTEASE DO-LIKE 8, CHLOROPLASTIC"/>
    <property type="match status" value="1"/>
</dbReference>
<name>A0A917QI88_9NOCA</name>
<evidence type="ECO:0000259" key="3">
    <source>
        <dbReference type="SMART" id="SM00228"/>
    </source>
</evidence>
<dbReference type="Gene3D" id="2.30.42.10">
    <property type="match status" value="1"/>
</dbReference>
<dbReference type="EMBL" id="BMMW01000002">
    <property type="protein sequence ID" value="GGK51040.1"/>
    <property type="molecule type" value="Genomic_DNA"/>
</dbReference>
<evidence type="ECO:0000313" key="4">
    <source>
        <dbReference type="EMBL" id="GGK51040.1"/>
    </source>
</evidence>
<dbReference type="Pfam" id="PF13180">
    <property type="entry name" value="PDZ_2"/>
    <property type="match status" value="1"/>
</dbReference>
<dbReference type="Proteomes" id="UP000612956">
    <property type="component" value="Unassembled WGS sequence"/>
</dbReference>
<dbReference type="InterPro" id="IPR051201">
    <property type="entry name" value="Chloro_Bact_Ser_Proteases"/>
</dbReference>
<reference evidence="4" key="1">
    <citation type="journal article" date="2014" name="Int. J. Syst. Evol. Microbiol.">
        <title>Complete genome sequence of Corynebacterium casei LMG S-19264T (=DSM 44701T), isolated from a smear-ripened cheese.</title>
        <authorList>
            <consortium name="US DOE Joint Genome Institute (JGI-PGF)"/>
            <person name="Walter F."/>
            <person name="Albersmeier A."/>
            <person name="Kalinowski J."/>
            <person name="Ruckert C."/>
        </authorList>
    </citation>
    <scope>NUCLEOTIDE SEQUENCE</scope>
    <source>
        <strain evidence="4">CGMCC 4.7278</strain>
    </source>
</reference>
<dbReference type="Gene3D" id="2.40.10.120">
    <property type="match status" value="1"/>
</dbReference>
<dbReference type="SUPFAM" id="SSF50156">
    <property type="entry name" value="PDZ domain-like"/>
    <property type="match status" value="1"/>
</dbReference>
<dbReference type="PANTHER" id="PTHR43343">
    <property type="entry name" value="PEPTIDASE S12"/>
    <property type="match status" value="1"/>
</dbReference>
<proteinExistence type="predicted"/>
<evidence type="ECO:0000256" key="2">
    <source>
        <dbReference type="ARBA" id="ARBA00022801"/>
    </source>
</evidence>
<comment type="caution">
    <text evidence="4">The sequence shown here is derived from an EMBL/GenBank/DDBJ whole genome shotgun (WGS) entry which is preliminary data.</text>
</comment>
<protein>
    <recommendedName>
        <fullName evidence="3">PDZ domain-containing protein</fullName>
    </recommendedName>
</protein>
<evidence type="ECO:0000256" key="1">
    <source>
        <dbReference type="ARBA" id="ARBA00022670"/>
    </source>
</evidence>
<dbReference type="InterPro" id="IPR009003">
    <property type="entry name" value="Peptidase_S1_PA"/>
</dbReference>
<dbReference type="PRINTS" id="PR00834">
    <property type="entry name" value="PROTEASES2C"/>
</dbReference>
<dbReference type="AlphaFoldDB" id="A0A917QI88"/>
<dbReference type="InterPro" id="IPR001478">
    <property type="entry name" value="PDZ"/>
</dbReference>
<accession>A0A917QI88</accession>
<gene>
    <name evidence="4" type="ORF">GCM10011591_23270</name>
</gene>
<organism evidence="4 5">
    <name type="scientific">Nocardia camponoti</name>
    <dbReference type="NCBI Taxonomy" id="1616106"/>
    <lineage>
        <taxon>Bacteria</taxon>
        <taxon>Bacillati</taxon>
        <taxon>Actinomycetota</taxon>
        <taxon>Actinomycetes</taxon>
        <taxon>Mycobacteriales</taxon>
        <taxon>Nocardiaceae</taxon>
        <taxon>Nocardia</taxon>
    </lineage>
</organism>
<dbReference type="GO" id="GO:0004252">
    <property type="term" value="F:serine-type endopeptidase activity"/>
    <property type="evidence" value="ECO:0007669"/>
    <property type="project" value="InterPro"/>
</dbReference>
<dbReference type="InterPro" id="IPR001940">
    <property type="entry name" value="Peptidase_S1C"/>
</dbReference>
<dbReference type="GO" id="GO:0006508">
    <property type="term" value="P:proteolysis"/>
    <property type="evidence" value="ECO:0007669"/>
    <property type="project" value="UniProtKB-KW"/>
</dbReference>
<keyword evidence="1" id="KW-0645">Protease</keyword>
<reference evidence="4" key="2">
    <citation type="submission" date="2020-09" db="EMBL/GenBank/DDBJ databases">
        <authorList>
            <person name="Sun Q."/>
            <person name="Zhou Y."/>
        </authorList>
    </citation>
    <scope>NUCLEOTIDE SEQUENCE</scope>
    <source>
        <strain evidence="4">CGMCC 4.7278</strain>
    </source>
</reference>
<keyword evidence="5" id="KW-1185">Reference proteome</keyword>
<keyword evidence="2" id="KW-0378">Hydrolase</keyword>
<evidence type="ECO:0000313" key="5">
    <source>
        <dbReference type="Proteomes" id="UP000612956"/>
    </source>
</evidence>
<feature type="domain" description="PDZ" evidence="3">
    <location>
        <begin position="215"/>
        <end position="286"/>
    </location>
</feature>
<sequence length="302" mass="29958">MAADVRKVLVDIDVTTGPFGGGAAGTGIVLTQDGQVLTSHHVIKGANSVKVTDVGNGLIYEGTVLGYDSSNDIALVSLAGASGLPTARLGSSADLRIRQDVLAIGNAGGDGGDPTAVAGPITALDASIVAMNSADLSRKALRGMVEVAAPVVGGQSGGALADGTGAVVGVVTAASGDKTPGPGNGYAVPIDTAMRIVEQIRSGTPTETVHIGPTATLGVQITDAQPSGARVDWAFHGQPAQAAGIVDGDTITAVDGQTITTARALTTAISKRKPAETIRIDLRGPDGNTRTVTVTLARGTPS</sequence>
<dbReference type="InterPro" id="IPR036034">
    <property type="entry name" value="PDZ_sf"/>
</dbReference>
<dbReference type="Pfam" id="PF13365">
    <property type="entry name" value="Trypsin_2"/>
    <property type="match status" value="1"/>
</dbReference>
<dbReference type="SUPFAM" id="SSF50494">
    <property type="entry name" value="Trypsin-like serine proteases"/>
    <property type="match status" value="1"/>
</dbReference>